<comment type="caution">
    <text evidence="1">The sequence shown here is derived from an EMBL/GenBank/DDBJ whole genome shotgun (WGS) entry which is preliminary data.</text>
</comment>
<dbReference type="EMBL" id="QXNG01000015">
    <property type="protein sequence ID" value="THA17378.1"/>
    <property type="molecule type" value="Genomic_DNA"/>
</dbReference>
<dbReference type="AlphaFoldDB" id="A0A4S2QJD9"/>
<evidence type="ECO:0000313" key="1">
    <source>
        <dbReference type="EMBL" id="THA17378.1"/>
    </source>
</evidence>
<sequence length="267" mass="30782">MLYFQPVRTARFTFTLQELTIGSVRELLNIPPNLLESARSAFLRYAIKELVWHQGYEENTLAHLTAQERLFIEATYLSSVSDSPDFEVGNGHYTDYLQVEKQYKLKEIEIGKIPNDDDVWFIQPITGAMLEVIEDRLFMQDSVMRADWFFYAMAAQLFRKDEETISPYLNAVNYGDWLDERAAKLQALPESAFSALLTMFIYQGINGISHLFDINFDDKGIVVQPLHTFTENTKGEEVELLPARFRSTDTISTPAKHLFGKFEHNGE</sequence>
<accession>A0A4S2QJD9</accession>
<gene>
    <name evidence="1" type="ORF">D3M76_01675</name>
</gene>
<name>A0A4S2QJD9_9PAST</name>
<protein>
    <submittedName>
        <fullName evidence="1">Uncharacterized protein</fullName>
    </submittedName>
</protein>
<dbReference type="Proteomes" id="UP000310576">
    <property type="component" value="Unassembled WGS sequence"/>
</dbReference>
<organism evidence="1 2">
    <name type="scientific">Rodentibacter pneumotropicus</name>
    <dbReference type="NCBI Taxonomy" id="758"/>
    <lineage>
        <taxon>Bacteria</taxon>
        <taxon>Pseudomonadati</taxon>
        <taxon>Pseudomonadota</taxon>
        <taxon>Gammaproteobacteria</taxon>
        <taxon>Pasteurellales</taxon>
        <taxon>Pasteurellaceae</taxon>
        <taxon>Rodentibacter</taxon>
    </lineage>
</organism>
<dbReference type="RefSeq" id="WP_136125591.1">
    <property type="nucleotide sequence ID" value="NZ_CAJUGY010000035.1"/>
</dbReference>
<evidence type="ECO:0000313" key="2">
    <source>
        <dbReference type="Proteomes" id="UP000310576"/>
    </source>
</evidence>
<reference evidence="1 2" key="1">
    <citation type="journal article" date="2019" name="Vet. Microbiol.">
        <title>Development of multi locus sequence typing (MLST) of Rodentibacter pneumotropicus.</title>
        <authorList>
            <person name="Adhikary S."/>
            <person name="Bisgaard M."/>
            <person name="Boot R."/>
            <person name="Benga L."/>
            <person name="Nicklas W."/>
            <person name="Christensen H."/>
        </authorList>
    </citation>
    <scope>NUCLEOTIDE SEQUENCE [LARGE SCALE GENOMIC DNA]</scope>
    <source>
        <strain evidence="1 2">1596_07</strain>
    </source>
</reference>
<proteinExistence type="predicted"/>